<feature type="region of interest" description="Disordered" evidence="1">
    <location>
        <begin position="79"/>
        <end position="109"/>
    </location>
</feature>
<accession>A0A2H3NIH5</accession>
<protein>
    <submittedName>
        <fullName evidence="5">Uncharacterized protein</fullName>
    </submittedName>
</protein>
<dbReference type="PANTHER" id="PTHR30273">
    <property type="entry name" value="PERIPLASMIC SIGNAL SENSOR AND SIGMA FACTOR ACTIVATOR FECR-RELATED"/>
    <property type="match status" value="1"/>
</dbReference>
<dbReference type="PIRSF" id="PIRSF018266">
    <property type="entry name" value="FecR"/>
    <property type="match status" value="1"/>
</dbReference>
<feature type="domain" description="FecR protein" evidence="3">
    <location>
        <begin position="143"/>
        <end position="234"/>
    </location>
</feature>
<evidence type="ECO:0000256" key="2">
    <source>
        <dbReference type="SAM" id="Phobius"/>
    </source>
</evidence>
<keyword evidence="2" id="KW-1133">Transmembrane helix</keyword>
<dbReference type="InterPro" id="IPR012373">
    <property type="entry name" value="Ferrdict_sens_TM"/>
</dbReference>
<dbReference type="PANTHER" id="PTHR30273:SF2">
    <property type="entry name" value="PROTEIN FECR"/>
    <property type="match status" value="1"/>
</dbReference>
<name>A0A2H3NIH5_9BACT</name>
<feature type="domain" description="Protein FecR C-terminal" evidence="4">
    <location>
        <begin position="281"/>
        <end position="347"/>
    </location>
</feature>
<dbReference type="Pfam" id="PF16344">
    <property type="entry name" value="FecR_C"/>
    <property type="match status" value="1"/>
</dbReference>
<reference evidence="5 6" key="1">
    <citation type="submission" date="2017-10" db="EMBL/GenBank/DDBJ databases">
        <title>Draft genome of Longimonas halophila.</title>
        <authorList>
            <person name="Goh K.M."/>
            <person name="Shamsir M.S."/>
            <person name="Lim S.W."/>
        </authorList>
    </citation>
    <scope>NUCLEOTIDE SEQUENCE [LARGE SCALE GENOMIC DNA]</scope>
    <source>
        <strain evidence="5 6">KCTC 42399</strain>
    </source>
</reference>
<evidence type="ECO:0000313" key="5">
    <source>
        <dbReference type="EMBL" id="PEN04996.1"/>
    </source>
</evidence>
<dbReference type="EMBL" id="PDEP01000018">
    <property type="protein sequence ID" value="PEN04996.1"/>
    <property type="molecule type" value="Genomic_DNA"/>
</dbReference>
<gene>
    <name evidence="5" type="ORF">CRI93_14135</name>
</gene>
<feature type="compositionally biased region" description="Basic residues" evidence="1">
    <location>
        <begin position="96"/>
        <end position="109"/>
    </location>
</feature>
<dbReference type="GO" id="GO:0016989">
    <property type="term" value="F:sigma factor antagonist activity"/>
    <property type="evidence" value="ECO:0007669"/>
    <property type="project" value="TreeGrafter"/>
</dbReference>
<evidence type="ECO:0000259" key="3">
    <source>
        <dbReference type="Pfam" id="PF04773"/>
    </source>
</evidence>
<dbReference type="Gene3D" id="2.60.120.1440">
    <property type="match status" value="1"/>
</dbReference>
<sequence>MKDRTEALVQRLLRNPSFQRWAMGDASASDADTDWEAWAAQSADHAQAVREAKRTIESVAWVAPEAPPEDVDAAWERVARAQKAEQAAKDAPPSRSPRRARRPARRRSVRRRTAAWGAAALAALLALGIVLLQYQSPSAAEQVVQTAYGERMHVDVATGIQATLTGNSTLRYAEDAPYRLTLQGEARFDVAPRTDEEQPVEVTTPDGTVRVMGTTFTVSHWRATTDVVLASGVVAVTPASEAAVSTTMAPGDWVTFDNEEGIQQQRTTNPDAYQSWTADTIVFDNTPVSRIAERIEHVYGYNVVIEDASVRTEEVSGAVENELAVLIDGLQQILGRPIERIDQRIIIQ</sequence>
<evidence type="ECO:0000259" key="4">
    <source>
        <dbReference type="Pfam" id="PF16344"/>
    </source>
</evidence>
<evidence type="ECO:0000256" key="1">
    <source>
        <dbReference type="SAM" id="MobiDB-lite"/>
    </source>
</evidence>
<dbReference type="RefSeq" id="WP_098063295.1">
    <property type="nucleotide sequence ID" value="NZ_PDEP01000018.1"/>
</dbReference>
<dbReference type="Pfam" id="PF04773">
    <property type="entry name" value="FecR"/>
    <property type="match status" value="1"/>
</dbReference>
<dbReference type="OrthoDB" id="1523489at2"/>
<comment type="caution">
    <text evidence="5">The sequence shown here is derived from an EMBL/GenBank/DDBJ whole genome shotgun (WGS) entry which is preliminary data.</text>
</comment>
<keyword evidence="2" id="KW-0812">Transmembrane</keyword>
<dbReference type="Proteomes" id="UP000221024">
    <property type="component" value="Unassembled WGS sequence"/>
</dbReference>
<keyword evidence="2" id="KW-0472">Membrane</keyword>
<dbReference type="AlphaFoldDB" id="A0A2H3NIH5"/>
<evidence type="ECO:0000313" key="6">
    <source>
        <dbReference type="Proteomes" id="UP000221024"/>
    </source>
</evidence>
<dbReference type="Gene3D" id="3.55.50.30">
    <property type="match status" value="1"/>
</dbReference>
<feature type="transmembrane region" description="Helical" evidence="2">
    <location>
        <begin position="114"/>
        <end position="134"/>
    </location>
</feature>
<dbReference type="InterPro" id="IPR032508">
    <property type="entry name" value="FecR_C"/>
</dbReference>
<dbReference type="InterPro" id="IPR006860">
    <property type="entry name" value="FecR"/>
</dbReference>
<proteinExistence type="predicted"/>
<organism evidence="5 6">
    <name type="scientific">Longimonas halophila</name>
    <dbReference type="NCBI Taxonomy" id="1469170"/>
    <lineage>
        <taxon>Bacteria</taxon>
        <taxon>Pseudomonadati</taxon>
        <taxon>Rhodothermota</taxon>
        <taxon>Rhodothermia</taxon>
        <taxon>Rhodothermales</taxon>
        <taxon>Salisaetaceae</taxon>
        <taxon>Longimonas</taxon>
    </lineage>
</organism>
<feature type="compositionally biased region" description="Basic and acidic residues" evidence="1">
    <location>
        <begin position="79"/>
        <end position="88"/>
    </location>
</feature>
<keyword evidence="6" id="KW-1185">Reference proteome</keyword>